<organism evidence="1 2">
    <name type="scientific">Trichogramma kaykai</name>
    <dbReference type="NCBI Taxonomy" id="54128"/>
    <lineage>
        <taxon>Eukaryota</taxon>
        <taxon>Metazoa</taxon>
        <taxon>Ecdysozoa</taxon>
        <taxon>Arthropoda</taxon>
        <taxon>Hexapoda</taxon>
        <taxon>Insecta</taxon>
        <taxon>Pterygota</taxon>
        <taxon>Neoptera</taxon>
        <taxon>Endopterygota</taxon>
        <taxon>Hymenoptera</taxon>
        <taxon>Apocrita</taxon>
        <taxon>Proctotrupomorpha</taxon>
        <taxon>Chalcidoidea</taxon>
        <taxon>Trichogrammatidae</taxon>
        <taxon>Trichogramma</taxon>
    </lineage>
</organism>
<evidence type="ECO:0000313" key="1">
    <source>
        <dbReference type="EMBL" id="KAL3395605.1"/>
    </source>
</evidence>
<evidence type="ECO:0000313" key="2">
    <source>
        <dbReference type="Proteomes" id="UP001627154"/>
    </source>
</evidence>
<keyword evidence="2" id="KW-1185">Reference proteome</keyword>
<protein>
    <submittedName>
        <fullName evidence="1">Uncharacterized protein</fullName>
    </submittedName>
</protein>
<sequence>MAIFSPKQGQLYARYRDCDAKGHCDGIQRNFGILMIDTREPTRSKDLVRTGTLNTYSMSALAVNEHNYRIYWSKTNDTDRQTELMSSTLDGSDIKKEFNIDFPYYMMISNNRLYMNTRFYGTELINSRGDVKSRRTKPRRASTCTHIVFSLALLLVLSRVYNARLVSRVHVYRGHDHTKLAGLFSSCSLAASHFDIACFLPQDSLGKKALDDNDDDCSCFAPDALDEPETETK</sequence>
<comment type="caution">
    <text evidence="1">The sequence shown here is derived from an EMBL/GenBank/DDBJ whole genome shotgun (WGS) entry which is preliminary data.</text>
</comment>
<gene>
    <name evidence="1" type="ORF">TKK_010416</name>
</gene>
<dbReference type="AlphaFoldDB" id="A0ABD2WRQ0"/>
<dbReference type="EMBL" id="JBJJXI010000080">
    <property type="protein sequence ID" value="KAL3395605.1"/>
    <property type="molecule type" value="Genomic_DNA"/>
</dbReference>
<reference evidence="1 2" key="1">
    <citation type="journal article" date="2024" name="bioRxiv">
        <title>A reference genome for Trichogramma kaykai: A tiny desert-dwelling parasitoid wasp with competing sex-ratio distorters.</title>
        <authorList>
            <person name="Culotta J."/>
            <person name="Lindsey A.R."/>
        </authorList>
    </citation>
    <scope>NUCLEOTIDE SEQUENCE [LARGE SCALE GENOMIC DNA]</scope>
    <source>
        <strain evidence="1 2">KSX58</strain>
    </source>
</reference>
<name>A0ABD2WRQ0_9HYME</name>
<dbReference type="Proteomes" id="UP001627154">
    <property type="component" value="Unassembled WGS sequence"/>
</dbReference>
<accession>A0ABD2WRQ0</accession>
<proteinExistence type="predicted"/>